<reference evidence="8 9" key="1">
    <citation type="submission" date="2019-03" db="EMBL/GenBank/DDBJ databases">
        <title>Genomic analyses of the natural microbiome of Caenorhabditis elegans.</title>
        <authorList>
            <person name="Samuel B."/>
        </authorList>
    </citation>
    <scope>NUCLEOTIDE SEQUENCE [LARGE SCALE GENOMIC DNA]</scope>
    <source>
        <strain evidence="8 9">JUb18</strain>
    </source>
</reference>
<dbReference type="InterPro" id="IPR029063">
    <property type="entry name" value="SAM-dependent_MTases_sf"/>
</dbReference>
<dbReference type="EC" id="2.1.1.37" evidence="1"/>
<sequence length="314" mass="33992">MHTESLPPVIDLFSGCGGMSLGLQAAGFTVLRGYDSWPCAVDTYTQNLGHDANLLDLGDLEATFLELEQYELGGREFPIVVGGPPCQDFSSAGHRVEGARADLTEKFAAIISRFRPPLFVMENVARARHAAAFKSAVSVMEGAGYRVQMAVLDASLYGAPQSRKRLVTIGTQDRSLTEQIFQLIRDSAASRPMTVREALGESLGVEAYYRHPRSYARRAIFSIDEPSPTIRGVNRPMPPAYQQHPGDASAPSEVRALTLKERAAIQTFPPGFMFVGSRTNAEQMVGNAVPPKLAEHIGIALAHAVALQPSIIKA</sequence>
<dbReference type="OrthoDB" id="9813719at2"/>
<dbReference type="InterPro" id="IPR050390">
    <property type="entry name" value="C5-Methyltransferase"/>
</dbReference>
<dbReference type="GO" id="GO:0032259">
    <property type="term" value="P:methylation"/>
    <property type="evidence" value="ECO:0007669"/>
    <property type="project" value="UniProtKB-KW"/>
</dbReference>
<keyword evidence="9" id="KW-1185">Reference proteome</keyword>
<comment type="similarity">
    <text evidence="6 7">Belongs to the class I-like SAM-binding methyltransferase superfamily. C5-methyltransferase family.</text>
</comment>
<dbReference type="Proteomes" id="UP000295601">
    <property type="component" value="Unassembled WGS sequence"/>
</dbReference>
<dbReference type="PROSITE" id="PS51679">
    <property type="entry name" value="SAM_MT_C5"/>
    <property type="match status" value="1"/>
</dbReference>
<evidence type="ECO:0000256" key="3">
    <source>
        <dbReference type="ARBA" id="ARBA00022679"/>
    </source>
</evidence>
<dbReference type="EMBL" id="SNYA01000004">
    <property type="protein sequence ID" value="TDP92328.1"/>
    <property type="molecule type" value="Genomic_DNA"/>
</dbReference>
<dbReference type="InterPro" id="IPR031303">
    <property type="entry name" value="C5_meth_CS"/>
</dbReference>
<dbReference type="GO" id="GO:0009307">
    <property type="term" value="P:DNA restriction-modification system"/>
    <property type="evidence" value="ECO:0007669"/>
    <property type="project" value="UniProtKB-KW"/>
</dbReference>
<dbReference type="PROSITE" id="PS00095">
    <property type="entry name" value="C5_MTASE_2"/>
    <property type="match status" value="1"/>
</dbReference>
<feature type="active site" evidence="6">
    <location>
        <position position="86"/>
    </location>
</feature>
<evidence type="ECO:0000256" key="2">
    <source>
        <dbReference type="ARBA" id="ARBA00022603"/>
    </source>
</evidence>
<evidence type="ECO:0000256" key="4">
    <source>
        <dbReference type="ARBA" id="ARBA00022691"/>
    </source>
</evidence>
<evidence type="ECO:0000256" key="6">
    <source>
        <dbReference type="PROSITE-ProRule" id="PRU01016"/>
    </source>
</evidence>
<dbReference type="InterPro" id="IPR001525">
    <property type="entry name" value="C5_MeTfrase"/>
</dbReference>
<keyword evidence="3 6" id="KW-0808">Transferase</keyword>
<protein>
    <recommendedName>
        <fullName evidence="1">DNA (cytosine-5-)-methyltransferase</fullName>
        <ecNumber evidence="1">2.1.1.37</ecNumber>
    </recommendedName>
</protein>
<dbReference type="Gene3D" id="3.40.50.150">
    <property type="entry name" value="Vaccinia Virus protein VP39"/>
    <property type="match status" value="1"/>
</dbReference>
<dbReference type="PANTHER" id="PTHR10629">
    <property type="entry name" value="CYTOSINE-SPECIFIC METHYLTRANSFERASE"/>
    <property type="match status" value="1"/>
</dbReference>
<keyword evidence="4 6" id="KW-0949">S-adenosyl-L-methionine</keyword>
<evidence type="ECO:0000256" key="1">
    <source>
        <dbReference type="ARBA" id="ARBA00011975"/>
    </source>
</evidence>
<evidence type="ECO:0000256" key="7">
    <source>
        <dbReference type="RuleBase" id="RU000416"/>
    </source>
</evidence>
<evidence type="ECO:0000313" key="9">
    <source>
        <dbReference type="Proteomes" id="UP000295601"/>
    </source>
</evidence>
<evidence type="ECO:0000256" key="5">
    <source>
        <dbReference type="ARBA" id="ARBA00022747"/>
    </source>
</evidence>
<dbReference type="PANTHER" id="PTHR10629:SF52">
    <property type="entry name" value="DNA (CYTOSINE-5)-METHYLTRANSFERASE 1"/>
    <property type="match status" value="1"/>
</dbReference>
<keyword evidence="5" id="KW-0680">Restriction system</keyword>
<accession>A0A4V3CY05</accession>
<comment type="caution">
    <text evidence="8">The sequence shown here is derived from an EMBL/GenBank/DDBJ whole genome shotgun (WGS) entry which is preliminary data.</text>
</comment>
<dbReference type="Gene3D" id="3.90.120.10">
    <property type="entry name" value="DNA Methylase, subunit A, domain 2"/>
    <property type="match status" value="1"/>
</dbReference>
<dbReference type="AlphaFoldDB" id="A0A4V3CY05"/>
<evidence type="ECO:0000313" key="8">
    <source>
        <dbReference type="EMBL" id="TDP92328.1"/>
    </source>
</evidence>
<dbReference type="SUPFAM" id="SSF53335">
    <property type="entry name" value="S-adenosyl-L-methionine-dependent methyltransferases"/>
    <property type="match status" value="1"/>
</dbReference>
<dbReference type="Pfam" id="PF00145">
    <property type="entry name" value="DNA_methylase"/>
    <property type="match status" value="1"/>
</dbReference>
<name>A0A4V3CY05_9MICO</name>
<proteinExistence type="inferred from homology"/>
<dbReference type="PRINTS" id="PR00105">
    <property type="entry name" value="C5METTRFRASE"/>
</dbReference>
<dbReference type="NCBIfam" id="TIGR00675">
    <property type="entry name" value="dcm"/>
    <property type="match status" value="1"/>
</dbReference>
<organism evidence="8 9">
    <name type="scientific">Leucobacter luti</name>
    <dbReference type="NCBI Taxonomy" id="340320"/>
    <lineage>
        <taxon>Bacteria</taxon>
        <taxon>Bacillati</taxon>
        <taxon>Actinomycetota</taxon>
        <taxon>Actinomycetes</taxon>
        <taxon>Micrococcales</taxon>
        <taxon>Microbacteriaceae</taxon>
        <taxon>Leucobacter</taxon>
    </lineage>
</organism>
<dbReference type="RefSeq" id="WP_133616569.1">
    <property type="nucleotide sequence ID" value="NZ_SNYA01000004.1"/>
</dbReference>
<dbReference type="GO" id="GO:0003886">
    <property type="term" value="F:DNA (cytosine-5-)-methyltransferase activity"/>
    <property type="evidence" value="ECO:0007669"/>
    <property type="project" value="UniProtKB-EC"/>
</dbReference>
<keyword evidence="2 6" id="KW-0489">Methyltransferase</keyword>
<gene>
    <name evidence="8" type="ORF">EDF62_1534</name>
</gene>